<organism evidence="2 3">
    <name type="scientific">Tetrapyrgos nigripes</name>
    <dbReference type="NCBI Taxonomy" id="182062"/>
    <lineage>
        <taxon>Eukaryota</taxon>
        <taxon>Fungi</taxon>
        <taxon>Dikarya</taxon>
        <taxon>Basidiomycota</taxon>
        <taxon>Agaricomycotina</taxon>
        <taxon>Agaricomycetes</taxon>
        <taxon>Agaricomycetidae</taxon>
        <taxon>Agaricales</taxon>
        <taxon>Marasmiineae</taxon>
        <taxon>Marasmiaceae</taxon>
        <taxon>Tetrapyrgos</taxon>
    </lineage>
</organism>
<evidence type="ECO:0000313" key="3">
    <source>
        <dbReference type="Proteomes" id="UP000559256"/>
    </source>
</evidence>
<keyword evidence="3" id="KW-1185">Reference proteome</keyword>
<sequence>MELVVQVGFVVRCVLVGICILGTSRTHSCTLPANSLANVVVICKGVFSSFSEFVWISGLPLFSTLQLSTSNF</sequence>
<keyword evidence="1" id="KW-1133">Transmembrane helix</keyword>
<feature type="transmembrane region" description="Helical" evidence="1">
    <location>
        <begin position="6"/>
        <end position="24"/>
    </location>
</feature>
<dbReference type="Proteomes" id="UP000559256">
    <property type="component" value="Unassembled WGS sequence"/>
</dbReference>
<accession>A0A8H5GB30</accession>
<protein>
    <submittedName>
        <fullName evidence="2">Uncharacterized protein</fullName>
    </submittedName>
</protein>
<evidence type="ECO:0000256" key="1">
    <source>
        <dbReference type="SAM" id="Phobius"/>
    </source>
</evidence>
<dbReference type="AlphaFoldDB" id="A0A8H5GB30"/>
<keyword evidence="1" id="KW-0472">Membrane</keyword>
<reference evidence="2 3" key="1">
    <citation type="journal article" date="2020" name="ISME J.">
        <title>Uncovering the hidden diversity of litter-decomposition mechanisms in mushroom-forming fungi.</title>
        <authorList>
            <person name="Floudas D."/>
            <person name="Bentzer J."/>
            <person name="Ahren D."/>
            <person name="Johansson T."/>
            <person name="Persson P."/>
            <person name="Tunlid A."/>
        </authorList>
    </citation>
    <scope>NUCLEOTIDE SEQUENCE [LARGE SCALE GENOMIC DNA]</scope>
    <source>
        <strain evidence="2 3">CBS 291.85</strain>
    </source>
</reference>
<gene>
    <name evidence="2" type="ORF">D9758_006225</name>
</gene>
<comment type="caution">
    <text evidence="2">The sequence shown here is derived from an EMBL/GenBank/DDBJ whole genome shotgun (WGS) entry which is preliminary data.</text>
</comment>
<evidence type="ECO:0000313" key="2">
    <source>
        <dbReference type="EMBL" id="KAF5361480.1"/>
    </source>
</evidence>
<feature type="transmembrane region" description="Helical" evidence="1">
    <location>
        <begin position="36"/>
        <end position="56"/>
    </location>
</feature>
<name>A0A8H5GB30_9AGAR</name>
<keyword evidence="1" id="KW-0812">Transmembrane</keyword>
<proteinExistence type="predicted"/>
<dbReference type="EMBL" id="JAACJM010000040">
    <property type="protein sequence ID" value="KAF5361480.1"/>
    <property type="molecule type" value="Genomic_DNA"/>
</dbReference>